<keyword evidence="4" id="KW-1185">Reference proteome</keyword>
<accession>A0AAJ0MC78</accession>
<feature type="region of interest" description="Disordered" evidence="2">
    <location>
        <begin position="33"/>
        <end position="112"/>
    </location>
</feature>
<evidence type="ECO:0000313" key="3">
    <source>
        <dbReference type="EMBL" id="KAK3349329.1"/>
    </source>
</evidence>
<protein>
    <submittedName>
        <fullName evidence="3">Uncharacterized protein</fullName>
    </submittedName>
</protein>
<feature type="compositionally biased region" description="Low complexity" evidence="2">
    <location>
        <begin position="33"/>
        <end position="58"/>
    </location>
</feature>
<name>A0AAJ0MC78_9PEZI</name>
<dbReference type="PANTHER" id="PTHR15885">
    <property type="entry name" value="COILED-COIL DOMAIN-CONTAINING PROTEIN 174"/>
    <property type="match status" value="1"/>
</dbReference>
<reference evidence="3" key="1">
    <citation type="journal article" date="2023" name="Mol. Phylogenet. Evol.">
        <title>Genome-scale phylogeny and comparative genomics of the fungal order Sordariales.</title>
        <authorList>
            <person name="Hensen N."/>
            <person name="Bonometti L."/>
            <person name="Westerberg I."/>
            <person name="Brannstrom I.O."/>
            <person name="Guillou S."/>
            <person name="Cros-Aarteil S."/>
            <person name="Calhoun S."/>
            <person name="Haridas S."/>
            <person name="Kuo A."/>
            <person name="Mondo S."/>
            <person name="Pangilinan J."/>
            <person name="Riley R."/>
            <person name="LaButti K."/>
            <person name="Andreopoulos B."/>
            <person name="Lipzen A."/>
            <person name="Chen C."/>
            <person name="Yan M."/>
            <person name="Daum C."/>
            <person name="Ng V."/>
            <person name="Clum A."/>
            <person name="Steindorff A."/>
            <person name="Ohm R.A."/>
            <person name="Martin F."/>
            <person name="Silar P."/>
            <person name="Natvig D.O."/>
            <person name="Lalanne C."/>
            <person name="Gautier V."/>
            <person name="Ament-Velasquez S.L."/>
            <person name="Kruys A."/>
            <person name="Hutchinson M.I."/>
            <person name="Powell A.J."/>
            <person name="Barry K."/>
            <person name="Miller A.N."/>
            <person name="Grigoriev I.V."/>
            <person name="Debuchy R."/>
            <person name="Gladieux P."/>
            <person name="Hiltunen Thoren M."/>
            <person name="Johannesson H."/>
        </authorList>
    </citation>
    <scope>NUCLEOTIDE SEQUENCE</scope>
    <source>
        <strain evidence="3">CBS 955.72</strain>
    </source>
</reference>
<sequence>MPQDPNLYGQPPPKKQKKEIAFPGSLSFTSQLSSLLATQTSKTPSASPAGTTSTAISGRARPSKTKTADLFTGVKAKRKAKPDDTADPTKKLSLKETHGTEDEKAELAHARRRMESKARLYAAMQRGDYVGREIGLVDFDRKWAEGSKAQPSAAGHASSSDDDSDGSDARMDTEIVEFEDEFGRLRRGTRADKVRLERRLARGQASAAELEVMSARPRAPEALIYGDAVQTDAFAARDEAAMEELARKRDRSATPPPATHYRAEGEIRTKGVGFYAFSKDEEGRTKEMAALEAERATTESLRMEREEKAAAKKREIEKRRKEIGERRAKKIADSFLDGLGKDIFAGGGGGSGEAK</sequence>
<dbReference type="AlphaFoldDB" id="A0AAJ0MC78"/>
<dbReference type="InterPro" id="IPR025066">
    <property type="entry name" value="CCDC174-like"/>
</dbReference>
<reference evidence="3" key="2">
    <citation type="submission" date="2023-06" db="EMBL/GenBank/DDBJ databases">
        <authorList>
            <consortium name="Lawrence Berkeley National Laboratory"/>
            <person name="Haridas S."/>
            <person name="Hensen N."/>
            <person name="Bonometti L."/>
            <person name="Westerberg I."/>
            <person name="Brannstrom I.O."/>
            <person name="Guillou S."/>
            <person name="Cros-Aarteil S."/>
            <person name="Calhoun S."/>
            <person name="Kuo A."/>
            <person name="Mondo S."/>
            <person name="Pangilinan J."/>
            <person name="Riley R."/>
            <person name="Labutti K."/>
            <person name="Andreopoulos B."/>
            <person name="Lipzen A."/>
            <person name="Chen C."/>
            <person name="Yanf M."/>
            <person name="Daum C."/>
            <person name="Ng V."/>
            <person name="Clum A."/>
            <person name="Steindorff A."/>
            <person name="Ohm R."/>
            <person name="Martin F."/>
            <person name="Silar P."/>
            <person name="Natvig D."/>
            <person name="Lalanne C."/>
            <person name="Gautier V."/>
            <person name="Ament-Velasquez S.L."/>
            <person name="Kruys A."/>
            <person name="Hutchinson M.I."/>
            <person name="Powell A.J."/>
            <person name="Barry K."/>
            <person name="Miller A.N."/>
            <person name="Grigoriev I.V."/>
            <person name="Debuchy R."/>
            <person name="Gladieux P."/>
            <person name="Thoren M.H."/>
            <person name="Johannesson H."/>
        </authorList>
    </citation>
    <scope>NUCLEOTIDE SEQUENCE</scope>
    <source>
        <strain evidence="3">CBS 955.72</strain>
    </source>
</reference>
<feature type="region of interest" description="Disordered" evidence="2">
    <location>
        <begin position="245"/>
        <end position="265"/>
    </location>
</feature>
<feature type="compositionally biased region" description="Basic and acidic residues" evidence="2">
    <location>
        <begin position="81"/>
        <end position="112"/>
    </location>
</feature>
<dbReference type="EMBL" id="JAUIQD010000005">
    <property type="protein sequence ID" value="KAK3349329.1"/>
    <property type="molecule type" value="Genomic_DNA"/>
</dbReference>
<organism evidence="3 4">
    <name type="scientific">Lasiosphaeria hispida</name>
    <dbReference type="NCBI Taxonomy" id="260671"/>
    <lineage>
        <taxon>Eukaryota</taxon>
        <taxon>Fungi</taxon>
        <taxon>Dikarya</taxon>
        <taxon>Ascomycota</taxon>
        <taxon>Pezizomycotina</taxon>
        <taxon>Sordariomycetes</taxon>
        <taxon>Sordariomycetidae</taxon>
        <taxon>Sordariales</taxon>
        <taxon>Lasiosphaeriaceae</taxon>
        <taxon>Lasiosphaeria</taxon>
    </lineage>
</organism>
<evidence type="ECO:0000256" key="2">
    <source>
        <dbReference type="SAM" id="MobiDB-lite"/>
    </source>
</evidence>
<keyword evidence="1" id="KW-0175">Coiled coil</keyword>
<evidence type="ECO:0000256" key="1">
    <source>
        <dbReference type="ARBA" id="ARBA00023054"/>
    </source>
</evidence>
<gene>
    <name evidence="3" type="ORF">B0T25DRAFT_519582</name>
</gene>
<dbReference type="GO" id="GO:0005634">
    <property type="term" value="C:nucleus"/>
    <property type="evidence" value="ECO:0007669"/>
    <property type="project" value="TreeGrafter"/>
</dbReference>
<dbReference type="Proteomes" id="UP001275084">
    <property type="component" value="Unassembled WGS sequence"/>
</dbReference>
<dbReference type="PANTHER" id="PTHR15885:SF1">
    <property type="entry name" value="COILED-COIL DOMAIN-CONTAINING PROTEIN 174"/>
    <property type="match status" value="1"/>
</dbReference>
<evidence type="ECO:0000313" key="4">
    <source>
        <dbReference type="Proteomes" id="UP001275084"/>
    </source>
</evidence>
<feature type="region of interest" description="Disordered" evidence="2">
    <location>
        <begin position="145"/>
        <end position="174"/>
    </location>
</feature>
<proteinExistence type="predicted"/>
<feature type="region of interest" description="Disordered" evidence="2">
    <location>
        <begin position="293"/>
        <end position="314"/>
    </location>
</feature>
<dbReference type="Pfam" id="PF13300">
    <property type="entry name" value="DUF4078"/>
    <property type="match status" value="1"/>
</dbReference>
<comment type="caution">
    <text evidence="3">The sequence shown here is derived from an EMBL/GenBank/DDBJ whole genome shotgun (WGS) entry which is preliminary data.</text>
</comment>